<feature type="domain" description="Protein kinase" evidence="11">
    <location>
        <begin position="5"/>
        <end position="260"/>
    </location>
</feature>
<dbReference type="GO" id="GO:0004674">
    <property type="term" value="F:protein serine/threonine kinase activity"/>
    <property type="evidence" value="ECO:0007669"/>
    <property type="project" value="UniProtKB-KW"/>
</dbReference>
<dbReference type="Gene3D" id="1.10.510.10">
    <property type="entry name" value="Transferase(Phosphotransferase) domain 1"/>
    <property type="match status" value="1"/>
</dbReference>
<evidence type="ECO:0000256" key="2">
    <source>
        <dbReference type="ARBA" id="ARBA00022527"/>
    </source>
</evidence>
<name>A0ABW0KY11_9BACT</name>
<dbReference type="InterPro" id="IPR000719">
    <property type="entry name" value="Prot_kinase_dom"/>
</dbReference>
<dbReference type="RefSeq" id="WP_377172087.1">
    <property type="nucleotide sequence ID" value="NZ_JBHSMQ010000016.1"/>
</dbReference>
<keyword evidence="4" id="KW-0547">Nucleotide-binding</keyword>
<evidence type="ECO:0000256" key="7">
    <source>
        <dbReference type="ARBA" id="ARBA00047899"/>
    </source>
</evidence>
<comment type="catalytic activity">
    <reaction evidence="7">
        <text>L-threonyl-[protein] + ATP = O-phospho-L-threonyl-[protein] + ADP + H(+)</text>
        <dbReference type="Rhea" id="RHEA:46608"/>
        <dbReference type="Rhea" id="RHEA-COMP:11060"/>
        <dbReference type="Rhea" id="RHEA-COMP:11605"/>
        <dbReference type="ChEBI" id="CHEBI:15378"/>
        <dbReference type="ChEBI" id="CHEBI:30013"/>
        <dbReference type="ChEBI" id="CHEBI:30616"/>
        <dbReference type="ChEBI" id="CHEBI:61977"/>
        <dbReference type="ChEBI" id="CHEBI:456216"/>
        <dbReference type="EC" id="2.7.11.1"/>
    </reaction>
</comment>
<evidence type="ECO:0000256" key="6">
    <source>
        <dbReference type="ARBA" id="ARBA00022840"/>
    </source>
</evidence>
<dbReference type="Pfam" id="PF00069">
    <property type="entry name" value="Pkinase"/>
    <property type="match status" value="1"/>
</dbReference>
<proteinExistence type="predicted"/>
<keyword evidence="2 12" id="KW-0723">Serine/threonine-protein kinase</keyword>
<comment type="catalytic activity">
    <reaction evidence="8">
        <text>L-seryl-[protein] + ATP = O-phospho-L-seryl-[protein] + ADP + H(+)</text>
        <dbReference type="Rhea" id="RHEA:17989"/>
        <dbReference type="Rhea" id="RHEA-COMP:9863"/>
        <dbReference type="Rhea" id="RHEA-COMP:11604"/>
        <dbReference type="ChEBI" id="CHEBI:15378"/>
        <dbReference type="ChEBI" id="CHEBI:29999"/>
        <dbReference type="ChEBI" id="CHEBI:30616"/>
        <dbReference type="ChEBI" id="CHEBI:83421"/>
        <dbReference type="ChEBI" id="CHEBI:456216"/>
        <dbReference type="EC" id="2.7.11.1"/>
    </reaction>
</comment>
<evidence type="ECO:0000313" key="12">
    <source>
        <dbReference type="EMBL" id="MFC5458095.1"/>
    </source>
</evidence>
<dbReference type="PANTHER" id="PTHR43671">
    <property type="entry name" value="SERINE/THREONINE-PROTEIN KINASE NEK"/>
    <property type="match status" value="1"/>
</dbReference>
<keyword evidence="13" id="KW-1185">Reference proteome</keyword>
<comment type="caution">
    <text evidence="12">The sequence shown here is derived from an EMBL/GenBank/DDBJ whole genome shotgun (WGS) entry which is preliminary data.</text>
</comment>
<evidence type="ECO:0000259" key="11">
    <source>
        <dbReference type="PROSITE" id="PS50011"/>
    </source>
</evidence>
<evidence type="ECO:0000256" key="3">
    <source>
        <dbReference type="ARBA" id="ARBA00022679"/>
    </source>
</evidence>
<dbReference type="SMART" id="SM00220">
    <property type="entry name" value="S_TKc"/>
    <property type="match status" value="1"/>
</dbReference>
<keyword evidence="10" id="KW-0812">Transmembrane</keyword>
<evidence type="ECO:0000256" key="1">
    <source>
        <dbReference type="ARBA" id="ARBA00012513"/>
    </source>
</evidence>
<sequence length="415" mass="45540">MSNRFEILRPLEEDTASKLLLVRDNKRENELRLRRFKTQKPEEIEGLRELFRQLAGLENRHLDRLIDYGADKDGFYTIVAGPLPGETLPEILERGPLTEKEFTSLTVQLLEALSALHESAIVHGSLRPEYVRISGKSAADWQVTLHGFGQGFASKDDSPEEQIRAYRCAAPEQWQDGSTRRRTDVYALGCILYEALTARAPFDARVMKELRLKHLSHDIPPLTKLASHVPAWMTSWVMHLMSLDPEQRPRKAGAARTQFEKQEAPQAVEQTPRPLPVQQAAATAAPPPGVAMPPPQNLRSAPVMLPRTQPGTHNATSSTIPIAAGPHVAANRPKPEATNPVVPAPRRAPTPAPGPRPSGIRPAPATAPLLMGKLKQQKPVAIAAAVVLVLLCLFVVSRCGGKPEAVKTKAGQVKR</sequence>
<evidence type="ECO:0000256" key="10">
    <source>
        <dbReference type="SAM" id="Phobius"/>
    </source>
</evidence>
<feature type="region of interest" description="Disordered" evidence="9">
    <location>
        <begin position="326"/>
        <end position="360"/>
    </location>
</feature>
<accession>A0ABW0KY11</accession>
<feature type="compositionally biased region" description="Pro residues" evidence="9">
    <location>
        <begin position="342"/>
        <end position="356"/>
    </location>
</feature>
<keyword evidence="3" id="KW-0808">Transferase</keyword>
<dbReference type="InterPro" id="IPR050660">
    <property type="entry name" value="NEK_Ser/Thr_kinase"/>
</dbReference>
<keyword evidence="5 12" id="KW-0418">Kinase</keyword>
<dbReference type="SUPFAM" id="SSF56112">
    <property type="entry name" value="Protein kinase-like (PK-like)"/>
    <property type="match status" value="1"/>
</dbReference>
<dbReference type="PANTHER" id="PTHR43671:SF98">
    <property type="entry name" value="SERINE_THREONINE-PROTEIN KINASE NEK11"/>
    <property type="match status" value="1"/>
</dbReference>
<feature type="region of interest" description="Disordered" evidence="9">
    <location>
        <begin position="247"/>
        <end position="275"/>
    </location>
</feature>
<dbReference type="Proteomes" id="UP001596052">
    <property type="component" value="Unassembled WGS sequence"/>
</dbReference>
<evidence type="ECO:0000256" key="8">
    <source>
        <dbReference type="ARBA" id="ARBA00048679"/>
    </source>
</evidence>
<keyword evidence="10" id="KW-0472">Membrane</keyword>
<evidence type="ECO:0000256" key="4">
    <source>
        <dbReference type="ARBA" id="ARBA00022741"/>
    </source>
</evidence>
<evidence type="ECO:0000256" key="5">
    <source>
        <dbReference type="ARBA" id="ARBA00022777"/>
    </source>
</evidence>
<gene>
    <name evidence="12" type="ORF">ACFQDI_24710</name>
</gene>
<evidence type="ECO:0000313" key="13">
    <source>
        <dbReference type="Proteomes" id="UP001596052"/>
    </source>
</evidence>
<reference evidence="13" key="1">
    <citation type="journal article" date="2019" name="Int. J. Syst. Evol. Microbiol.">
        <title>The Global Catalogue of Microorganisms (GCM) 10K type strain sequencing project: providing services to taxonomists for standard genome sequencing and annotation.</title>
        <authorList>
            <consortium name="The Broad Institute Genomics Platform"/>
            <consortium name="The Broad Institute Genome Sequencing Center for Infectious Disease"/>
            <person name="Wu L."/>
            <person name="Ma J."/>
        </authorList>
    </citation>
    <scope>NUCLEOTIDE SEQUENCE [LARGE SCALE GENOMIC DNA]</scope>
    <source>
        <strain evidence="13">CGMCC 4.1469</strain>
    </source>
</reference>
<feature type="transmembrane region" description="Helical" evidence="10">
    <location>
        <begin position="380"/>
        <end position="397"/>
    </location>
</feature>
<dbReference type="EC" id="2.7.11.1" evidence="1"/>
<dbReference type="PROSITE" id="PS50011">
    <property type="entry name" value="PROTEIN_KINASE_DOM"/>
    <property type="match status" value="1"/>
</dbReference>
<dbReference type="InterPro" id="IPR011009">
    <property type="entry name" value="Kinase-like_dom_sf"/>
</dbReference>
<keyword evidence="10" id="KW-1133">Transmembrane helix</keyword>
<dbReference type="EMBL" id="JBHSMQ010000016">
    <property type="protein sequence ID" value="MFC5458095.1"/>
    <property type="molecule type" value="Genomic_DNA"/>
</dbReference>
<evidence type="ECO:0000256" key="9">
    <source>
        <dbReference type="SAM" id="MobiDB-lite"/>
    </source>
</evidence>
<organism evidence="12 13">
    <name type="scientific">Prosthecobacter fluviatilis</name>
    <dbReference type="NCBI Taxonomy" id="445931"/>
    <lineage>
        <taxon>Bacteria</taxon>
        <taxon>Pseudomonadati</taxon>
        <taxon>Verrucomicrobiota</taxon>
        <taxon>Verrucomicrobiia</taxon>
        <taxon>Verrucomicrobiales</taxon>
        <taxon>Verrucomicrobiaceae</taxon>
        <taxon>Prosthecobacter</taxon>
    </lineage>
</organism>
<keyword evidence="6" id="KW-0067">ATP-binding</keyword>
<protein>
    <recommendedName>
        <fullName evidence="1">non-specific serine/threonine protein kinase</fullName>
        <ecNumber evidence="1">2.7.11.1</ecNumber>
    </recommendedName>
</protein>